<accession>A0A1Y1QFS0</accession>
<proteinExistence type="predicted"/>
<sequence>MNLKIPYGESNFKTVITGGYVYVDKTCYIPKLEESGKYLFLMRPRRFGKSLLLSTLEYYYDIAYHDAFDTLFGKLYIGQNPTPLHNTYQVLFMDFSGIDTDGGHDGIYAAFDRKVANALLRFLERYDYPLAAQQQIQAEATPQSRLEAFLRILDNANQKFLLLIDEYDHFANSILADDLQLFQKIMGKGGFVRSFYEVLKTATQRGTLDRLFVTGVTPVMLDSMTSGFNIGKNISLHQTFNEAVGFTEAEAISLLQPLADDCGLEMQALLTETRRWYNGYRFNLKAQTSVYNANMLLYFVDSFDRAACEYPKPMLDENIASDYGKIMKLFTIGNRDDNFAVLDELLNAGEVQATQRRKFEFDKGFDRNDFISLIAYMGFITLVRESLAGEVFAIPNHVMRELYFQYFKVEIERRNQITISDRTLLLAVEKLGLYSDIQPLVAELERVLQLLSNRDSLYLDEEHIKTILLALLYQSPAYFILSEREMDKKYPDVLLLERSPYKVNFQHLIELKYNKKGDGDKGWEAKKQEGIQQVQGYLQLPSIAALKNLSAWLIVTDTQRVEVHRLA</sequence>
<evidence type="ECO:0000313" key="2">
    <source>
        <dbReference type="EMBL" id="OQX04330.1"/>
    </source>
</evidence>
<dbReference type="Gene3D" id="3.40.50.300">
    <property type="entry name" value="P-loop containing nucleotide triphosphate hydrolases"/>
    <property type="match status" value="1"/>
</dbReference>
<dbReference type="InterPro" id="IPR027417">
    <property type="entry name" value="P-loop_NTPase"/>
</dbReference>
<gene>
    <name evidence="2" type="ORF">BWK73_36525</name>
</gene>
<dbReference type="AlphaFoldDB" id="A0A1Y1QFS0"/>
<comment type="caution">
    <text evidence="2">The sequence shown here is derived from an EMBL/GenBank/DDBJ whole genome shotgun (WGS) entry which is preliminary data.</text>
</comment>
<dbReference type="EMBL" id="MTEJ01000345">
    <property type="protein sequence ID" value="OQX04330.1"/>
    <property type="molecule type" value="Genomic_DNA"/>
</dbReference>
<dbReference type="Pfam" id="PF09820">
    <property type="entry name" value="AAA-ATPase_like"/>
    <property type="match status" value="1"/>
</dbReference>
<organism evidence="2 3">
    <name type="scientific">Thiothrix lacustris</name>
    <dbReference type="NCBI Taxonomy" id="525917"/>
    <lineage>
        <taxon>Bacteria</taxon>
        <taxon>Pseudomonadati</taxon>
        <taxon>Pseudomonadota</taxon>
        <taxon>Gammaproteobacteria</taxon>
        <taxon>Thiotrichales</taxon>
        <taxon>Thiotrichaceae</taxon>
        <taxon>Thiothrix</taxon>
    </lineage>
</organism>
<dbReference type="InterPro" id="IPR012547">
    <property type="entry name" value="PDDEXK_9"/>
</dbReference>
<feature type="domain" description="AAA-ATPase-like" evidence="1">
    <location>
        <begin position="6"/>
        <end position="225"/>
    </location>
</feature>
<protein>
    <submittedName>
        <fullName evidence="2">AAA family ATPase</fullName>
    </submittedName>
</protein>
<evidence type="ECO:0000259" key="1">
    <source>
        <dbReference type="Pfam" id="PF09820"/>
    </source>
</evidence>
<name>A0A1Y1QFS0_9GAMM</name>
<dbReference type="Proteomes" id="UP000192491">
    <property type="component" value="Unassembled WGS sequence"/>
</dbReference>
<reference evidence="2 3" key="1">
    <citation type="submission" date="2017-01" db="EMBL/GenBank/DDBJ databases">
        <title>Novel large sulfur bacteria in the metagenomes of groundwater-fed chemosynthetic microbial mats in the Lake Huron basin.</title>
        <authorList>
            <person name="Sharrar A.M."/>
            <person name="Flood B.E."/>
            <person name="Bailey J.V."/>
            <person name="Jones D.S."/>
            <person name="Biddanda B."/>
            <person name="Ruberg S.A."/>
            <person name="Marcus D.N."/>
            <person name="Dick G.J."/>
        </authorList>
    </citation>
    <scope>NUCLEOTIDE SEQUENCE [LARGE SCALE GENOMIC DNA]</scope>
    <source>
        <strain evidence="2">A8</strain>
    </source>
</reference>
<evidence type="ECO:0000313" key="3">
    <source>
        <dbReference type="Proteomes" id="UP000192491"/>
    </source>
</evidence>
<dbReference type="InterPro" id="IPR018631">
    <property type="entry name" value="AAA-ATPase-like_dom"/>
</dbReference>
<dbReference type="Pfam" id="PF08011">
    <property type="entry name" value="PDDEXK_9"/>
    <property type="match status" value="1"/>
</dbReference>
<dbReference type="PANTHER" id="PTHR34825:SF2">
    <property type="entry name" value="AAA-ATPASE-LIKE DOMAIN-CONTAINING PROTEIN"/>
    <property type="match status" value="1"/>
</dbReference>
<dbReference type="PANTHER" id="PTHR34825">
    <property type="entry name" value="CONSERVED PROTEIN, WITH A WEAK D-GALACTARATE DEHYDRATASE/ALTRONATE HYDROLASE DOMAIN"/>
    <property type="match status" value="1"/>
</dbReference>